<dbReference type="EMBL" id="JAOF01000001">
    <property type="protein sequence ID" value="EUA47710.1"/>
    <property type="molecule type" value="Genomic_DNA"/>
</dbReference>
<reference evidence="3 4" key="1">
    <citation type="submission" date="2013-12" db="EMBL/GenBank/DDBJ databases">
        <authorList>
            <person name="Madinger N."/>
            <person name="Lenaerts A."/>
            <person name="Ordway D."/>
            <person name="DeGroote M.A."/>
            <person name="Parker T."/>
            <person name="Sizemore C."/>
            <person name="Tallon L.J."/>
            <person name="Sadzewicz L.K."/>
            <person name="Sengamalay N."/>
            <person name="Fraser C.M."/>
            <person name="Hine E."/>
            <person name="Shefchek K.A."/>
            <person name="Das S.P."/>
            <person name="Tettelin H."/>
        </authorList>
    </citation>
    <scope>NUCLEOTIDE SEQUENCE [LARGE SCALE GENOMIC DNA]</scope>
    <source>
        <strain evidence="3 4">21</strain>
    </source>
</reference>
<evidence type="ECO:0000313" key="4">
    <source>
        <dbReference type="Proteomes" id="UP000020103"/>
    </source>
</evidence>
<evidence type="ECO:0000259" key="2">
    <source>
        <dbReference type="Pfam" id="PF17866"/>
    </source>
</evidence>
<evidence type="ECO:0000313" key="3">
    <source>
        <dbReference type="EMBL" id="EUA47710.1"/>
    </source>
</evidence>
<organism evidence="3 4">
    <name type="scientific">Mycobacteroides abscessus 21</name>
    <dbReference type="NCBI Taxonomy" id="1299324"/>
    <lineage>
        <taxon>Bacteria</taxon>
        <taxon>Bacillati</taxon>
        <taxon>Actinomycetota</taxon>
        <taxon>Actinomycetes</taxon>
        <taxon>Mycobacteriales</taxon>
        <taxon>Mycobacteriaceae</taxon>
        <taxon>Mycobacteroides</taxon>
        <taxon>Mycobacteroides abscessus</taxon>
    </lineage>
</organism>
<name>A0A829Q4F7_9MYCO</name>
<feature type="compositionally biased region" description="Low complexity" evidence="1">
    <location>
        <begin position="1"/>
        <end position="10"/>
    </location>
</feature>
<gene>
    <name evidence="3" type="ORF">I543_2362</name>
</gene>
<feature type="compositionally biased region" description="Basic and acidic residues" evidence="1">
    <location>
        <begin position="11"/>
        <end position="24"/>
    </location>
</feature>
<feature type="domain" description="CbbX AAA lid" evidence="2">
    <location>
        <begin position="3"/>
        <end position="44"/>
    </location>
</feature>
<sequence length="66" mass="7095">MAGNGRFVRNVVERSEEEREHRLDNSGAEEFSDDDLMTVTVEDVRASVEAIVAGLGLSASGASVKK</sequence>
<dbReference type="InterPro" id="IPR041627">
    <property type="entry name" value="AAA_lid_6"/>
</dbReference>
<dbReference type="Pfam" id="PF17866">
    <property type="entry name" value="AAA_lid_6"/>
    <property type="match status" value="1"/>
</dbReference>
<protein>
    <submittedName>
        <fullName evidence="3">ATPase domain protein</fullName>
    </submittedName>
</protein>
<evidence type="ECO:0000256" key="1">
    <source>
        <dbReference type="SAM" id="MobiDB-lite"/>
    </source>
</evidence>
<proteinExistence type="predicted"/>
<comment type="caution">
    <text evidence="3">The sequence shown here is derived from an EMBL/GenBank/DDBJ whole genome shotgun (WGS) entry which is preliminary data.</text>
</comment>
<dbReference type="Proteomes" id="UP000020103">
    <property type="component" value="Unassembled WGS sequence"/>
</dbReference>
<dbReference type="AlphaFoldDB" id="A0A829Q4F7"/>
<accession>A0A829Q4F7</accession>
<dbReference type="Gene3D" id="1.10.8.60">
    <property type="match status" value="1"/>
</dbReference>
<feature type="region of interest" description="Disordered" evidence="1">
    <location>
        <begin position="1"/>
        <end position="30"/>
    </location>
</feature>